<dbReference type="STRING" id="93759.A0A1R3J0C2"/>
<dbReference type="AlphaFoldDB" id="A0A1R3J0C2"/>
<reference evidence="3" key="1">
    <citation type="submission" date="2013-09" db="EMBL/GenBank/DDBJ databases">
        <title>Corchorus olitorius genome sequencing.</title>
        <authorList>
            <person name="Alam M."/>
            <person name="Haque M.S."/>
            <person name="Islam M.S."/>
            <person name="Emdad E.M."/>
            <person name="Islam M.M."/>
            <person name="Ahmed B."/>
            <person name="Halim A."/>
            <person name="Hossen Q.M.M."/>
            <person name="Hossain M.Z."/>
            <person name="Ahmed R."/>
            <person name="Khan M.M."/>
            <person name="Islam R."/>
            <person name="Rashid M.M."/>
            <person name="Khan S.A."/>
            <person name="Rahman M.S."/>
            <person name="Alam M."/>
            <person name="Yahiya A.S."/>
            <person name="Khan M.S."/>
            <person name="Azam M.S."/>
            <person name="Haque T."/>
            <person name="Lashkar M.Z.H."/>
            <person name="Akhand A.I."/>
            <person name="Morshed G."/>
            <person name="Roy S."/>
            <person name="Uddin K.S."/>
            <person name="Rabeya T."/>
            <person name="Hossain A.S."/>
            <person name="Chowdhury A."/>
            <person name="Snigdha A.R."/>
            <person name="Mortoza M.S."/>
            <person name="Matin S.A."/>
            <person name="Hoque S.M.E."/>
            <person name="Islam M.K."/>
            <person name="Roy D.K."/>
            <person name="Haider R."/>
            <person name="Moosa M.M."/>
            <person name="Elias S.M."/>
            <person name="Hasan A.M."/>
            <person name="Jahan S."/>
            <person name="Shafiuddin M."/>
            <person name="Mahmood N."/>
            <person name="Shommy N.S."/>
        </authorList>
    </citation>
    <scope>NUCLEOTIDE SEQUENCE [LARGE SCALE GENOMIC DNA]</scope>
    <source>
        <strain evidence="3">cv. O-4</strain>
    </source>
</reference>
<dbReference type="PANTHER" id="PTHR45786">
    <property type="entry name" value="DNA BINDING PROTEIN-LIKE"/>
    <property type="match status" value="1"/>
</dbReference>
<protein>
    <recommendedName>
        <fullName evidence="1">Helitron helicase-like domain-containing protein</fullName>
    </recommendedName>
</protein>
<gene>
    <name evidence="2" type="ORF">COLO4_20331</name>
</gene>
<organism evidence="2 3">
    <name type="scientific">Corchorus olitorius</name>
    <dbReference type="NCBI Taxonomy" id="93759"/>
    <lineage>
        <taxon>Eukaryota</taxon>
        <taxon>Viridiplantae</taxon>
        <taxon>Streptophyta</taxon>
        <taxon>Embryophyta</taxon>
        <taxon>Tracheophyta</taxon>
        <taxon>Spermatophyta</taxon>
        <taxon>Magnoliopsida</taxon>
        <taxon>eudicotyledons</taxon>
        <taxon>Gunneridae</taxon>
        <taxon>Pentapetalae</taxon>
        <taxon>rosids</taxon>
        <taxon>malvids</taxon>
        <taxon>Malvales</taxon>
        <taxon>Malvaceae</taxon>
        <taxon>Grewioideae</taxon>
        <taxon>Apeibeae</taxon>
        <taxon>Corchorus</taxon>
    </lineage>
</organism>
<name>A0A1R3J0C2_9ROSI</name>
<evidence type="ECO:0000313" key="3">
    <source>
        <dbReference type="Proteomes" id="UP000187203"/>
    </source>
</evidence>
<dbReference type="Proteomes" id="UP000187203">
    <property type="component" value="Unassembled WGS sequence"/>
</dbReference>
<dbReference type="InterPro" id="IPR025476">
    <property type="entry name" value="Helitron_helicase-like"/>
</dbReference>
<proteinExistence type="predicted"/>
<feature type="domain" description="Helitron helicase-like" evidence="1">
    <location>
        <begin position="365"/>
        <end position="527"/>
    </location>
</feature>
<evidence type="ECO:0000259" key="1">
    <source>
        <dbReference type="Pfam" id="PF14214"/>
    </source>
</evidence>
<dbReference type="OrthoDB" id="1928976at2759"/>
<comment type="caution">
    <text evidence="2">The sequence shown here is derived from an EMBL/GenBank/DDBJ whole genome shotgun (WGS) entry which is preliminary data.</text>
</comment>
<accession>A0A1R3J0C2</accession>
<dbReference type="Pfam" id="PF14214">
    <property type="entry name" value="Helitron_like_N"/>
    <property type="match status" value="1"/>
</dbReference>
<evidence type="ECO:0000313" key="2">
    <source>
        <dbReference type="EMBL" id="OMO88273.1"/>
    </source>
</evidence>
<dbReference type="EMBL" id="AWUE01017123">
    <property type="protein sequence ID" value="OMO88273.1"/>
    <property type="molecule type" value="Genomic_DNA"/>
</dbReference>
<sequence>MAGFSGRSDSHHSVAESEILPCHLLLSSVPIVDRIGAHSSVHSGFAHPEKIRDCSSVSLDCHYAGPDSFVHDSQPHPSAFAAQSADLPNSSGIAIVGCHDGDDQFWEAALAQYQQILTHHENLIDKVSTGIDDQFWEAALAQYQQILTHHENLIDKFTSLGEKIDDTRNSTAGPFVFSVNGLTYHKIGSMLPLEGETPKFAQLYVYDTEHEVQNRTNAVCRNPDSNAINHEIVGGLSRMLDETNEIARVFRAARDRMAHPDNSKMKIRFIEARGTDDRTYAPPMGSEIAALIVGQDDEVTEDRDVIVEKKSGILKRISTLHPLYMSFQYPLLFPHGEDGFHLGIRYSNSRTKHAPKRGTVTMREYYAYQLQQRNVESNTLLRGGRLLHQYMVDAFSSVDRGRLHHVKTRQKLMRSDRYVNVRDAIYHGDTDGSDIGKRIVLPASYTGGPRYMFQNYQDAMAICRAYGYPTLFITFTCNPKWKEIDDALQLVPGQRAEDRPDLVCRVFRLKVRDLMHDLLEGAFFGRAIAG</sequence>
<dbReference type="PANTHER" id="PTHR45786:SF74">
    <property type="entry name" value="ATP-DEPENDENT DNA HELICASE"/>
    <property type="match status" value="1"/>
</dbReference>
<keyword evidence="3" id="KW-1185">Reference proteome</keyword>